<comment type="caution">
    <text evidence="1">The sequence shown here is derived from an EMBL/GenBank/DDBJ whole genome shotgun (WGS) entry which is preliminary data.</text>
</comment>
<dbReference type="EMBL" id="LGSS01000002">
    <property type="protein sequence ID" value="KNF09555.1"/>
    <property type="molecule type" value="Genomic_DNA"/>
</dbReference>
<gene>
    <name evidence="1" type="ORF">CLPU_2c00060</name>
</gene>
<dbReference type="OrthoDB" id="1683192at2"/>
<evidence type="ECO:0000313" key="2">
    <source>
        <dbReference type="Proteomes" id="UP000037267"/>
    </source>
</evidence>
<evidence type="ECO:0000313" key="1">
    <source>
        <dbReference type="EMBL" id="KNF09555.1"/>
    </source>
</evidence>
<accession>A0A0L0WDR3</accession>
<organism evidence="1 2">
    <name type="scientific">Gottschalkia purinilytica</name>
    <name type="common">Clostridium purinilyticum</name>
    <dbReference type="NCBI Taxonomy" id="1503"/>
    <lineage>
        <taxon>Bacteria</taxon>
        <taxon>Bacillati</taxon>
        <taxon>Bacillota</taxon>
        <taxon>Tissierellia</taxon>
        <taxon>Tissierellales</taxon>
        <taxon>Gottschalkiaceae</taxon>
        <taxon>Gottschalkia</taxon>
    </lineage>
</organism>
<dbReference type="STRING" id="1503.CLPU_2c00060"/>
<reference evidence="2" key="1">
    <citation type="submission" date="2015-07" db="EMBL/GenBank/DDBJ databases">
        <title>Draft genome sequence of the purine-degrading Gottschalkia purinilyticum DSM 1384 (formerly Clostridium purinilyticum).</title>
        <authorList>
            <person name="Poehlein A."/>
            <person name="Schiel-Bengelsdorf B."/>
            <person name="Bengelsdorf F.R."/>
            <person name="Daniel R."/>
            <person name="Duerre P."/>
        </authorList>
    </citation>
    <scope>NUCLEOTIDE SEQUENCE [LARGE SCALE GENOMIC DNA]</scope>
    <source>
        <strain evidence="2">DSM 1384</strain>
    </source>
</reference>
<sequence length="197" mass="22855">MKVFILDKEFEVYNNENIIGELENIVKDTTIGTDYSFSHMIINGENIYDHDTYITSNYKDIKEIKIIVKTESDLIKDTLSSVHDDIDNIIHFVKQISEDFAKKPDRNAFMDLIPLFDRFNFIFNSFNSIETSGNLNNKIANYEAWNEYAKEVYNLSETMRSFQIIMRDNDVLAISDALVSKVVPILEVMKVKISSLL</sequence>
<proteinExistence type="predicted"/>
<dbReference type="AlphaFoldDB" id="A0A0L0WDR3"/>
<dbReference type="Proteomes" id="UP000037267">
    <property type="component" value="Unassembled WGS sequence"/>
</dbReference>
<keyword evidence="2" id="KW-1185">Reference proteome</keyword>
<protein>
    <submittedName>
        <fullName evidence="1">Uncharacterized protein</fullName>
    </submittedName>
</protein>
<name>A0A0L0WDR3_GOTPU</name>
<dbReference type="RefSeq" id="WP_050353958.1">
    <property type="nucleotide sequence ID" value="NZ_LGSS01000002.1"/>
</dbReference>